<accession>A0A5C5XWW2</accession>
<reference evidence="5 6" key="1">
    <citation type="submission" date="2019-02" db="EMBL/GenBank/DDBJ databases">
        <title>Deep-cultivation of Planctomycetes and their phenomic and genomic characterization uncovers novel biology.</title>
        <authorList>
            <person name="Wiegand S."/>
            <person name="Jogler M."/>
            <person name="Boedeker C."/>
            <person name="Pinto D."/>
            <person name="Vollmers J."/>
            <person name="Rivas-Marin E."/>
            <person name="Kohn T."/>
            <person name="Peeters S.H."/>
            <person name="Heuer A."/>
            <person name="Rast P."/>
            <person name="Oberbeckmann S."/>
            <person name="Bunk B."/>
            <person name="Jeske O."/>
            <person name="Meyerdierks A."/>
            <person name="Storesund J.E."/>
            <person name="Kallscheuer N."/>
            <person name="Luecker S."/>
            <person name="Lage O.M."/>
            <person name="Pohl T."/>
            <person name="Merkel B.J."/>
            <person name="Hornburger P."/>
            <person name="Mueller R.-W."/>
            <person name="Bruemmer F."/>
            <person name="Labrenz M."/>
            <person name="Spormann A.M."/>
            <person name="Op Den Camp H."/>
            <person name="Overmann J."/>
            <person name="Amann R."/>
            <person name="Jetten M.S.M."/>
            <person name="Mascher T."/>
            <person name="Medema M.H."/>
            <person name="Devos D.P."/>
            <person name="Kaster A.-K."/>
            <person name="Ovreas L."/>
            <person name="Rohde M."/>
            <person name="Galperin M.Y."/>
            <person name="Jogler C."/>
        </authorList>
    </citation>
    <scope>NUCLEOTIDE SEQUENCE [LARGE SCALE GENOMIC DNA]</scope>
    <source>
        <strain evidence="5 6">Pla123a</strain>
    </source>
</reference>
<sequence precursor="true">MATQILIDTQKRPMRIHLVVLLLMLLSSFAAAEDKVPDQEGPGGQAAESTAAPLVHPGLLHGEADLARIRANVDRAPWRSGWEKLVANGHASLDYTPRPAEVVVRGRDRLHTEPENYRLLFNDIAAAYACGLRWRVSGDDRYADKAVEILNAWSKQLKRLSGSTDVCLAAGIYGYQFANAAELLRGYDGWAKDDQTRFQRMMLEVFLPINQRFLALHNGTKIDHYWANWDLCNMASLMAIGVLCDRPDLYQQAVDYFRHGDGNGAVAQAVCHVHPDGLGQWQESGRDQGHSLMGIGLMGDICEMAWKQGDDLYGHDDNRFLKGCEYVAKYNLGEEVPFAPYNNSSHGRHDQISPHGRGQLRPVWERVYNHYVVRQGLSAPYTTRMAEKARPEGGGGDYGQNSGGFDHLGYGTLTATLE</sequence>
<dbReference type="EMBL" id="SJPO01000014">
    <property type="protein sequence ID" value="TWT66823.1"/>
    <property type="molecule type" value="Genomic_DNA"/>
</dbReference>
<feature type="domain" description="Alginate lyase" evidence="4">
    <location>
        <begin position="116"/>
        <end position="333"/>
    </location>
</feature>
<name>A0A5C5XWW2_9BACT</name>
<comment type="caution">
    <text evidence="5">The sequence shown here is derived from an EMBL/GenBank/DDBJ whole genome shotgun (WGS) entry which is preliminary data.</text>
</comment>
<feature type="signal peptide" evidence="3">
    <location>
        <begin position="1"/>
        <end position="32"/>
    </location>
</feature>
<feature type="chain" id="PRO_5022936980" evidence="3">
    <location>
        <begin position="33"/>
        <end position="418"/>
    </location>
</feature>
<evidence type="ECO:0000256" key="1">
    <source>
        <dbReference type="ARBA" id="ARBA00022729"/>
    </source>
</evidence>
<protein>
    <submittedName>
        <fullName evidence="5">Alginate lyase</fullName>
    </submittedName>
</protein>
<dbReference type="InterPro" id="IPR008397">
    <property type="entry name" value="Alginate_lyase_dom"/>
</dbReference>
<keyword evidence="6" id="KW-1185">Reference proteome</keyword>
<dbReference type="SUPFAM" id="SSF48230">
    <property type="entry name" value="Chondroitin AC/alginate lyase"/>
    <property type="match status" value="1"/>
</dbReference>
<dbReference type="AlphaFoldDB" id="A0A5C5XWW2"/>
<keyword evidence="2 5" id="KW-0456">Lyase</keyword>
<keyword evidence="1 3" id="KW-0732">Signal</keyword>
<dbReference type="GO" id="GO:0042597">
    <property type="term" value="C:periplasmic space"/>
    <property type="evidence" value="ECO:0007669"/>
    <property type="project" value="InterPro"/>
</dbReference>
<organism evidence="5 6">
    <name type="scientific">Posidoniimonas polymericola</name>
    <dbReference type="NCBI Taxonomy" id="2528002"/>
    <lineage>
        <taxon>Bacteria</taxon>
        <taxon>Pseudomonadati</taxon>
        <taxon>Planctomycetota</taxon>
        <taxon>Planctomycetia</taxon>
        <taxon>Pirellulales</taxon>
        <taxon>Lacipirellulaceae</taxon>
        <taxon>Posidoniimonas</taxon>
    </lineage>
</organism>
<dbReference type="Gene3D" id="1.50.10.100">
    <property type="entry name" value="Chondroitin AC/alginate lyase"/>
    <property type="match status" value="1"/>
</dbReference>
<gene>
    <name evidence="5" type="ORF">Pla123a_45210</name>
</gene>
<dbReference type="GO" id="GO:0016829">
    <property type="term" value="F:lyase activity"/>
    <property type="evidence" value="ECO:0007669"/>
    <property type="project" value="UniProtKB-KW"/>
</dbReference>
<dbReference type="Pfam" id="PF05426">
    <property type="entry name" value="Alginate_lyase"/>
    <property type="match status" value="1"/>
</dbReference>
<evidence type="ECO:0000256" key="2">
    <source>
        <dbReference type="ARBA" id="ARBA00023239"/>
    </source>
</evidence>
<evidence type="ECO:0000256" key="3">
    <source>
        <dbReference type="SAM" id="SignalP"/>
    </source>
</evidence>
<proteinExistence type="predicted"/>
<evidence type="ECO:0000313" key="5">
    <source>
        <dbReference type="EMBL" id="TWT66823.1"/>
    </source>
</evidence>
<dbReference type="Proteomes" id="UP000318478">
    <property type="component" value="Unassembled WGS sequence"/>
</dbReference>
<evidence type="ECO:0000259" key="4">
    <source>
        <dbReference type="Pfam" id="PF05426"/>
    </source>
</evidence>
<evidence type="ECO:0000313" key="6">
    <source>
        <dbReference type="Proteomes" id="UP000318478"/>
    </source>
</evidence>
<dbReference type="InterPro" id="IPR008929">
    <property type="entry name" value="Chondroitin_lyas"/>
</dbReference>